<name>A0A067MBC1_BOTB1</name>
<feature type="transmembrane region" description="Helical" evidence="1">
    <location>
        <begin position="58"/>
        <end position="76"/>
    </location>
</feature>
<keyword evidence="1" id="KW-0472">Membrane</keyword>
<dbReference type="AlphaFoldDB" id="A0A067MBC1"/>
<keyword evidence="1" id="KW-1133">Transmembrane helix</keyword>
<organism evidence="2 3">
    <name type="scientific">Botryobasidium botryosum (strain FD-172 SS1)</name>
    <dbReference type="NCBI Taxonomy" id="930990"/>
    <lineage>
        <taxon>Eukaryota</taxon>
        <taxon>Fungi</taxon>
        <taxon>Dikarya</taxon>
        <taxon>Basidiomycota</taxon>
        <taxon>Agaricomycotina</taxon>
        <taxon>Agaricomycetes</taxon>
        <taxon>Cantharellales</taxon>
        <taxon>Botryobasidiaceae</taxon>
        <taxon>Botryobasidium</taxon>
    </lineage>
</organism>
<evidence type="ECO:0000313" key="2">
    <source>
        <dbReference type="EMBL" id="KDQ13073.1"/>
    </source>
</evidence>
<gene>
    <name evidence="2" type="ORF">BOTBODRAFT_402099</name>
</gene>
<dbReference type="InParanoid" id="A0A067MBC1"/>
<proteinExistence type="predicted"/>
<keyword evidence="1" id="KW-0812">Transmembrane</keyword>
<dbReference type="Proteomes" id="UP000027195">
    <property type="component" value="Unassembled WGS sequence"/>
</dbReference>
<protein>
    <submittedName>
        <fullName evidence="2">Uncharacterized protein</fullName>
    </submittedName>
</protein>
<feature type="transmembrane region" description="Helical" evidence="1">
    <location>
        <begin position="25"/>
        <end position="46"/>
    </location>
</feature>
<reference evidence="3" key="1">
    <citation type="journal article" date="2014" name="Proc. Natl. Acad. Sci. U.S.A.">
        <title>Extensive sampling of basidiomycete genomes demonstrates inadequacy of the white-rot/brown-rot paradigm for wood decay fungi.</title>
        <authorList>
            <person name="Riley R."/>
            <person name="Salamov A.A."/>
            <person name="Brown D.W."/>
            <person name="Nagy L.G."/>
            <person name="Floudas D."/>
            <person name="Held B.W."/>
            <person name="Levasseur A."/>
            <person name="Lombard V."/>
            <person name="Morin E."/>
            <person name="Otillar R."/>
            <person name="Lindquist E.A."/>
            <person name="Sun H."/>
            <person name="LaButti K.M."/>
            <person name="Schmutz J."/>
            <person name="Jabbour D."/>
            <person name="Luo H."/>
            <person name="Baker S.E."/>
            <person name="Pisabarro A.G."/>
            <person name="Walton J.D."/>
            <person name="Blanchette R.A."/>
            <person name="Henrissat B."/>
            <person name="Martin F."/>
            <person name="Cullen D."/>
            <person name="Hibbett D.S."/>
            <person name="Grigoriev I.V."/>
        </authorList>
    </citation>
    <scope>NUCLEOTIDE SEQUENCE [LARGE SCALE GENOMIC DNA]</scope>
    <source>
        <strain evidence="3">FD-172 SS1</strain>
    </source>
</reference>
<evidence type="ECO:0000256" key="1">
    <source>
        <dbReference type="SAM" id="Phobius"/>
    </source>
</evidence>
<dbReference type="EMBL" id="KL198046">
    <property type="protein sequence ID" value="KDQ13073.1"/>
    <property type="molecule type" value="Genomic_DNA"/>
</dbReference>
<sequence>MWPHSTSQATSWSDVKILTMASAHQWHLCLGLVLRYFVSVISVLHSIRNTSCQRRSELIVQVASVPIGLAVIMLMQHSNCPMGSMLLFVTNGYSLSKGVSAWYLN</sequence>
<accession>A0A067MBC1</accession>
<evidence type="ECO:0000313" key="3">
    <source>
        <dbReference type="Proteomes" id="UP000027195"/>
    </source>
</evidence>
<dbReference type="HOGENOM" id="CLU_2236168_0_0_1"/>
<keyword evidence="3" id="KW-1185">Reference proteome</keyword>